<accession>A0A1F7F6Q2</accession>
<evidence type="ECO:0000313" key="3">
    <source>
        <dbReference type="Proteomes" id="UP000179243"/>
    </source>
</evidence>
<evidence type="ECO:0000256" key="1">
    <source>
        <dbReference type="SAM" id="MobiDB-lite"/>
    </source>
</evidence>
<dbReference type="Proteomes" id="UP000179243">
    <property type="component" value="Unassembled WGS sequence"/>
</dbReference>
<organism evidence="2 3">
    <name type="scientific">Candidatus Raymondbacteria bacterium RIFOXYD12_FULL_49_13</name>
    <dbReference type="NCBI Taxonomy" id="1817890"/>
    <lineage>
        <taxon>Bacteria</taxon>
        <taxon>Raymondiibacteriota</taxon>
    </lineage>
</organism>
<feature type="region of interest" description="Disordered" evidence="1">
    <location>
        <begin position="70"/>
        <end position="91"/>
    </location>
</feature>
<proteinExistence type="predicted"/>
<protein>
    <submittedName>
        <fullName evidence="2">Uncharacterized protein</fullName>
    </submittedName>
</protein>
<feature type="compositionally biased region" description="Basic and acidic residues" evidence="1">
    <location>
        <begin position="7"/>
        <end position="20"/>
    </location>
</feature>
<evidence type="ECO:0000313" key="2">
    <source>
        <dbReference type="EMBL" id="OGK02355.1"/>
    </source>
</evidence>
<dbReference type="EMBL" id="MFYX01000109">
    <property type="protein sequence ID" value="OGK02355.1"/>
    <property type="molecule type" value="Genomic_DNA"/>
</dbReference>
<gene>
    <name evidence="2" type="ORF">A2519_15910</name>
</gene>
<comment type="caution">
    <text evidence="2">The sequence shown here is derived from an EMBL/GenBank/DDBJ whole genome shotgun (WGS) entry which is preliminary data.</text>
</comment>
<sequence length="91" mass="9901">MVMVRGHLGDDEAGRLGHGKVEVEVEVEEEKKAKVKVDPNMNPKNSEVTLMFSPSEFNSKITGVSRLAGVKNKDQAGLDHNATSPAKPEMQ</sequence>
<dbReference type="AlphaFoldDB" id="A0A1F7F6Q2"/>
<name>A0A1F7F6Q2_UNCRA</name>
<reference evidence="2 3" key="1">
    <citation type="journal article" date="2016" name="Nat. Commun.">
        <title>Thousands of microbial genomes shed light on interconnected biogeochemical processes in an aquifer system.</title>
        <authorList>
            <person name="Anantharaman K."/>
            <person name="Brown C.T."/>
            <person name="Hug L.A."/>
            <person name="Sharon I."/>
            <person name="Castelle C.J."/>
            <person name="Probst A.J."/>
            <person name="Thomas B.C."/>
            <person name="Singh A."/>
            <person name="Wilkins M.J."/>
            <person name="Karaoz U."/>
            <person name="Brodie E.L."/>
            <person name="Williams K.H."/>
            <person name="Hubbard S.S."/>
            <person name="Banfield J.F."/>
        </authorList>
    </citation>
    <scope>NUCLEOTIDE SEQUENCE [LARGE SCALE GENOMIC DNA]</scope>
</reference>
<feature type="region of interest" description="Disordered" evidence="1">
    <location>
        <begin position="1"/>
        <end position="20"/>
    </location>
</feature>